<dbReference type="Proteomes" id="UP000008311">
    <property type="component" value="Unassembled WGS sequence"/>
</dbReference>
<name>B9THS2_RICCO</name>
<sequence length="87" mass="9972">MKLDMTPRCTRPCYCREEPLQAGVETPVARGRPARRFDRSTPLWSVREQSADFWLCARRSRCRDLALHHPKKRSRAVAGAAVHLRGA</sequence>
<dbReference type="AlphaFoldDB" id="B9THS2"/>
<evidence type="ECO:0000313" key="2">
    <source>
        <dbReference type="Proteomes" id="UP000008311"/>
    </source>
</evidence>
<accession>B9THS2</accession>
<protein>
    <submittedName>
        <fullName evidence="1">Uncharacterized protein</fullName>
    </submittedName>
</protein>
<dbReference type="InParanoid" id="B9THS2"/>
<reference evidence="2" key="1">
    <citation type="journal article" date="2010" name="Nat. Biotechnol.">
        <title>Draft genome sequence of the oilseed species Ricinus communis.</title>
        <authorList>
            <person name="Chan A.P."/>
            <person name="Crabtree J."/>
            <person name="Zhao Q."/>
            <person name="Lorenzi H."/>
            <person name="Orvis J."/>
            <person name="Puiu D."/>
            <person name="Melake-Berhan A."/>
            <person name="Jones K.M."/>
            <person name="Redman J."/>
            <person name="Chen G."/>
            <person name="Cahoon E.B."/>
            <person name="Gedil M."/>
            <person name="Stanke M."/>
            <person name="Haas B.J."/>
            <person name="Wortman J.R."/>
            <person name="Fraser-Liggett C.M."/>
            <person name="Ravel J."/>
            <person name="Rabinowicz P.D."/>
        </authorList>
    </citation>
    <scope>NUCLEOTIDE SEQUENCE [LARGE SCALE GENOMIC DNA]</scope>
    <source>
        <strain evidence="2">cv. Hale</strain>
    </source>
</reference>
<organism evidence="1 2">
    <name type="scientific">Ricinus communis</name>
    <name type="common">Castor bean</name>
    <dbReference type="NCBI Taxonomy" id="3988"/>
    <lineage>
        <taxon>Eukaryota</taxon>
        <taxon>Viridiplantae</taxon>
        <taxon>Streptophyta</taxon>
        <taxon>Embryophyta</taxon>
        <taxon>Tracheophyta</taxon>
        <taxon>Spermatophyta</taxon>
        <taxon>Magnoliopsida</taxon>
        <taxon>eudicotyledons</taxon>
        <taxon>Gunneridae</taxon>
        <taxon>Pentapetalae</taxon>
        <taxon>rosids</taxon>
        <taxon>fabids</taxon>
        <taxon>Malpighiales</taxon>
        <taxon>Euphorbiaceae</taxon>
        <taxon>Acalyphoideae</taxon>
        <taxon>Acalypheae</taxon>
        <taxon>Ricinus</taxon>
    </lineage>
</organism>
<evidence type="ECO:0000313" key="1">
    <source>
        <dbReference type="EMBL" id="EEF24592.1"/>
    </source>
</evidence>
<dbReference type="EMBL" id="EQ981822">
    <property type="protein sequence ID" value="EEF24592.1"/>
    <property type="molecule type" value="Genomic_DNA"/>
</dbReference>
<proteinExistence type="predicted"/>
<gene>
    <name evidence="1" type="ORF">RCOM_2144830</name>
</gene>
<keyword evidence="2" id="KW-1185">Reference proteome</keyword>